<keyword evidence="4" id="KW-0995">Kinetochore</keyword>
<reference evidence="8" key="1">
    <citation type="submission" date="2021-11" db="EMBL/GenBank/DDBJ databases">
        <authorList>
            <person name="Herlambang A."/>
            <person name="Guo Y."/>
            <person name="Takashima Y."/>
            <person name="Nishizawa T."/>
        </authorList>
    </citation>
    <scope>NUCLEOTIDE SEQUENCE</scope>
    <source>
        <strain evidence="8">E1425</strain>
    </source>
</reference>
<dbReference type="Gene3D" id="1.10.20.10">
    <property type="entry name" value="Histone, subunit A"/>
    <property type="match status" value="1"/>
</dbReference>
<dbReference type="CDD" id="cd13732">
    <property type="entry name" value="HFD_CENP-W"/>
    <property type="match status" value="1"/>
</dbReference>
<reference evidence="8" key="2">
    <citation type="journal article" date="2022" name="Microbiol. Resour. Announc.">
        <title>Whole-Genome Sequence of Entomortierella parvispora E1425, a Mucoromycotan Fungus Associated with Burkholderiaceae-Related Endosymbiotic Bacteria.</title>
        <authorList>
            <person name="Herlambang A."/>
            <person name="Guo Y."/>
            <person name="Takashima Y."/>
            <person name="Narisawa K."/>
            <person name="Ohta H."/>
            <person name="Nishizawa T."/>
        </authorList>
    </citation>
    <scope>NUCLEOTIDE SEQUENCE</scope>
    <source>
        <strain evidence="8">E1425</strain>
    </source>
</reference>
<accession>A0A9P3HFX7</accession>
<keyword evidence="9" id="KW-1185">Reference proteome</keyword>
<dbReference type="GO" id="GO:0046982">
    <property type="term" value="F:protein heterodimerization activity"/>
    <property type="evidence" value="ECO:0007669"/>
    <property type="project" value="InterPro"/>
</dbReference>
<dbReference type="PANTHER" id="PTHR34832:SF1">
    <property type="entry name" value="CENTROMERE PROTEIN W"/>
    <property type="match status" value="1"/>
</dbReference>
<keyword evidence="6" id="KW-0137">Centromere</keyword>
<evidence type="ECO:0000313" key="8">
    <source>
        <dbReference type="EMBL" id="GJJ75663.1"/>
    </source>
</evidence>
<evidence type="ECO:0000313" key="9">
    <source>
        <dbReference type="Proteomes" id="UP000827284"/>
    </source>
</evidence>
<dbReference type="InterPro" id="IPR028847">
    <property type="entry name" value="CENP-W"/>
</dbReference>
<dbReference type="InterPro" id="IPR009072">
    <property type="entry name" value="Histone-fold"/>
</dbReference>
<dbReference type="EMBL" id="BQFW01000011">
    <property type="protein sequence ID" value="GJJ75663.1"/>
    <property type="molecule type" value="Genomic_DNA"/>
</dbReference>
<dbReference type="GO" id="GO:0000278">
    <property type="term" value="P:mitotic cell cycle"/>
    <property type="evidence" value="ECO:0007669"/>
    <property type="project" value="InterPro"/>
</dbReference>
<dbReference type="PANTHER" id="PTHR34832">
    <property type="entry name" value="CENTROMERE PROTEIN W"/>
    <property type="match status" value="1"/>
</dbReference>
<dbReference type="OrthoDB" id="2543597at2759"/>
<comment type="subcellular location">
    <subcellularLocation>
        <location evidence="2">Chromosome</location>
        <location evidence="2">Centromere</location>
        <location evidence="2">Kinetochore</location>
    </subcellularLocation>
    <subcellularLocation>
        <location evidence="1">Nucleus</location>
    </subcellularLocation>
</comment>
<evidence type="ECO:0000256" key="6">
    <source>
        <dbReference type="ARBA" id="ARBA00023328"/>
    </source>
</evidence>
<dbReference type="InterPro" id="IPR052484">
    <property type="entry name" value="CENP-W/WIP1"/>
</dbReference>
<evidence type="ECO:0000256" key="3">
    <source>
        <dbReference type="ARBA" id="ARBA00022454"/>
    </source>
</evidence>
<evidence type="ECO:0000256" key="1">
    <source>
        <dbReference type="ARBA" id="ARBA00004123"/>
    </source>
</evidence>
<dbReference type="GO" id="GO:0005654">
    <property type="term" value="C:nucleoplasm"/>
    <property type="evidence" value="ECO:0007669"/>
    <property type="project" value="TreeGrafter"/>
</dbReference>
<evidence type="ECO:0000256" key="4">
    <source>
        <dbReference type="ARBA" id="ARBA00022838"/>
    </source>
</evidence>
<sequence length="76" mass="8941">MTRLYPRSTLKRIIHAHEPTLKMAKNVDIKIYVLYLLFLQRLVAEASRQAQLSHDSIIQSRHVIRAVRMVLQQFKG</sequence>
<evidence type="ECO:0000256" key="2">
    <source>
        <dbReference type="ARBA" id="ARBA00004629"/>
    </source>
</evidence>
<evidence type="ECO:0008006" key="10">
    <source>
        <dbReference type="Google" id="ProtNLM"/>
    </source>
</evidence>
<proteinExistence type="inferred from homology"/>
<dbReference type="Proteomes" id="UP000827284">
    <property type="component" value="Unassembled WGS sequence"/>
</dbReference>
<evidence type="ECO:0000256" key="5">
    <source>
        <dbReference type="ARBA" id="ARBA00023242"/>
    </source>
</evidence>
<dbReference type="Pfam" id="PF15510">
    <property type="entry name" value="CENP-W"/>
    <property type="match status" value="1"/>
</dbReference>
<keyword evidence="5" id="KW-0539">Nucleus</keyword>
<name>A0A9P3HFX7_9FUNG</name>
<protein>
    <recommendedName>
        <fullName evidence="10">Centromere protein W</fullName>
    </recommendedName>
</protein>
<organism evidence="8 9">
    <name type="scientific">Entomortierella parvispora</name>
    <dbReference type="NCBI Taxonomy" id="205924"/>
    <lineage>
        <taxon>Eukaryota</taxon>
        <taxon>Fungi</taxon>
        <taxon>Fungi incertae sedis</taxon>
        <taxon>Mucoromycota</taxon>
        <taxon>Mortierellomycotina</taxon>
        <taxon>Mortierellomycetes</taxon>
        <taxon>Mortierellales</taxon>
        <taxon>Mortierellaceae</taxon>
        <taxon>Entomortierella</taxon>
    </lineage>
</organism>
<evidence type="ECO:0000256" key="7">
    <source>
        <dbReference type="ARBA" id="ARBA00038432"/>
    </source>
</evidence>
<keyword evidence="3" id="KW-0158">Chromosome</keyword>
<dbReference type="GO" id="GO:0000776">
    <property type="term" value="C:kinetochore"/>
    <property type="evidence" value="ECO:0007669"/>
    <property type="project" value="UniProtKB-KW"/>
</dbReference>
<dbReference type="AlphaFoldDB" id="A0A9P3HFX7"/>
<comment type="caution">
    <text evidence="8">The sequence shown here is derived from an EMBL/GenBank/DDBJ whole genome shotgun (WGS) entry which is preliminary data.</text>
</comment>
<comment type="similarity">
    <text evidence="7">Belongs to the CENP-W/WIP1 family.</text>
</comment>
<dbReference type="GO" id="GO:0007059">
    <property type="term" value="P:chromosome segregation"/>
    <property type="evidence" value="ECO:0007669"/>
    <property type="project" value="TreeGrafter"/>
</dbReference>
<dbReference type="SUPFAM" id="SSF47113">
    <property type="entry name" value="Histone-fold"/>
    <property type="match status" value="1"/>
</dbReference>
<dbReference type="GO" id="GO:0051382">
    <property type="term" value="P:kinetochore assembly"/>
    <property type="evidence" value="ECO:0007669"/>
    <property type="project" value="InterPro"/>
</dbReference>
<gene>
    <name evidence="8" type="ORF">EMPS_08021</name>
</gene>
<dbReference type="GO" id="GO:0003677">
    <property type="term" value="F:DNA binding"/>
    <property type="evidence" value="ECO:0007669"/>
    <property type="project" value="InterPro"/>
</dbReference>